<proteinExistence type="predicted"/>
<organism evidence="3 4">
    <name type="scientific">Methanohalobium evestigatum (strain ATCC BAA-1072 / DSM 3721 / NBRC 107634 / OCM 161 / Z-7303)</name>
    <dbReference type="NCBI Taxonomy" id="644295"/>
    <lineage>
        <taxon>Archaea</taxon>
        <taxon>Methanobacteriati</taxon>
        <taxon>Methanobacteriota</taxon>
        <taxon>Stenosarchaea group</taxon>
        <taxon>Methanomicrobia</taxon>
        <taxon>Methanosarcinales</taxon>
        <taxon>Methanosarcinaceae</taxon>
        <taxon>Methanohalobium</taxon>
    </lineage>
</organism>
<keyword evidence="1" id="KW-0175">Coiled coil</keyword>
<dbReference type="Proteomes" id="UP000000391">
    <property type="component" value="Chromosome"/>
</dbReference>
<dbReference type="OrthoDB" id="124486at2157"/>
<dbReference type="SUPFAM" id="SSF55481">
    <property type="entry name" value="N-terminal domain of eukaryotic peptide chain release factor subunit 1, ERF1"/>
    <property type="match status" value="1"/>
</dbReference>
<reference evidence="3 4" key="1">
    <citation type="submission" date="2010-06" db="EMBL/GenBank/DDBJ databases">
        <title>Complete sequence chromosome of Methanohalobium evestigatum Z-7303.</title>
        <authorList>
            <consortium name="US DOE Joint Genome Institute"/>
            <person name="Lucas S."/>
            <person name="Copeland A."/>
            <person name="Lapidus A."/>
            <person name="Cheng J.-F."/>
            <person name="Bruce D."/>
            <person name="Goodwin L."/>
            <person name="Pitluck S."/>
            <person name="Saunders E."/>
            <person name="Detter J.C."/>
            <person name="Han C."/>
            <person name="Tapia R."/>
            <person name="Land M."/>
            <person name="Hauser L."/>
            <person name="Kyrpides N."/>
            <person name="Mikhailova N."/>
            <person name="Sieprawska-Lupa M."/>
            <person name="Whitman W.B."/>
            <person name="Anderson I."/>
            <person name="Woyke T."/>
        </authorList>
    </citation>
    <scope>NUCLEOTIDE SEQUENCE [LARGE SCALE GENOMIC DNA]</scope>
    <source>
        <strain evidence="4">ATCC BAA-1072 / DSM 3721 / NBRC 107634 / OCM 161 / Z-7303</strain>
    </source>
</reference>
<dbReference type="HOGENOM" id="CLU_051790_0_0_2"/>
<dbReference type="InterPro" id="IPR042226">
    <property type="entry name" value="eFR1_2_sf"/>
</dbReference>
<evidence type="ECO:0000259" key="2">
    <source>
        <dbReference type="Pfam" id="PF18859"/>
    </source>
</evidence>
<name>D7E8N6_METEZ</name>
<dbReference type="KEGG" id="mev:Metev_0807"/>
<dbReference type="SUPFAM" id="SSF53137">
    <property type="entry name" value="Translational machinery components"/>
    <property type="match status" value="1"/>
</dbReference>
<dbReference type="Gene3D" id="3.30.420.60">
    <property type="entry name" value="eRF1 domain 2"/>
    <property type="match status" value="1"/>
</dbReference>
<evidence type="ECO:0000313" key="3">
    <source>
        <dbReference type="EMBL" id="ADI73707.1"/>
    </source>
</evidence>
<dbReference type="RefSeq" id="WP_013194275.1">
    <property type="nucleotide sequence ID" value="NC_014253.1"/>
</dbReference>
<evidence type="ECO:0000256" key="1">
    <source>
        <dbReference type="SAM" id="Coils"/>
    </source>
</evidence>
<gene>
    <name evidence="3" type="ordered locus">Metev_0807</name>
</gene>
<sequence>MDNQKKTIHLNSLFGKLSGKQKLEKRIDELQSYIMELEIESQKLQRRLEKKEKNAKRAISEKQEAEEKLNAANVKIETLQNEIKSIKEERDDLQDIKFRNIEVLHPSKFHDLISKIQSLRSNTDTLITAYIKPDDTLSNLKNPNKLLDSIDDNTKNLLSKIESSTGCILFYDTNHLIRETIVPPLPVTESRWEIKNEFQTGQLNAILEQNFKICVLQIHAGESFVGIANPDEFENYSVIKSSVKAKHKKGGFSQKRFEELRNEDIDHHIEKVQSEFDRMMDGIENDIDYIITGGDRGLTQHVLKNINTNSPVIEKSMDSKIEKYNLNNILKNALSYRRYQI</sequence>
<dbReference type="AlphaFoldDB" id="D7E8N6"/>
<feature type="domain" description="Actinobacteria/chloroflexi VLRF1 release factor" evidence="2">
    <location>
        <begin position="214"/>
        <end position="306"/>
    </location>
</feature>
<accession>D7E8N6</accession>
<feature type="coiled-coil region" evidence="1">
    <location>
        <begin position="20"/>
        <end position="96"/>
    </location>
</feature>
<dbReference type="GeneID" id="9346433"/>
<dbReference type="EMBL" id="CP002069">
    <property type="protein sequence ID" value="ADI73707.1"/>
    <property type="molecule type" value="Genomic_DNA"/>
</dbReference>
<keyword evidence="4" id="KW-1185">Reference proteome</keyword>
<dbReference type="Pfam" id="PF18859">
    <property type="entry name" value="acVLRF1"/>
    <property type="match status" value="1"/>
</dbReference>
<protein>
    <recommendedName>
        <fullName evidence="2">Actinobacteria/chloroflexi VLRF1 release factor domain-containing protein</fullName>
    </recommendedName>
</protein>
<evidence type="ECO:0000313" key="4">
    <source>
        <dbReference type="Proteomes" id="UP000000391"/>
    </source>
</evidence>
<dbReference type="InterPro" id="IPR040783">
    <property type="entry name" value="VLRF1"/>
</dbReference>
<dbReference type="InterPro" id="IPR024049">
    <property type="entry name" value="eRF1_1_sf"/>
</dbReference>
<dbReference type="STRING" id="644295.Metev_0807"/>